<feature type="transmembrane region" description="Helical" evidence="2">
    <location>
        <begin position="225"/>
        <end position="250"/>
    </location>
</feature>
<feature type="transmembrane region" description="Helical" evidence="2">
    <location>
        <begin position="303"/>
        <end position="325"/>
    </location>
</feature>
<evidence type="ECO:0000313" key="3">
    <source>
        <dbReference type="EMBL" id="QDS73930.1"/>
    </source>
</evidence>
<feature type="compositionally biased region" description="Polar residues" evidence="1">
    <location>
        <begin position="125"/>
        <end position="136"/>
    </location>
</feature>
<dbReference type="PANTHER" id="PTHR42024:SF1">
    <property type="entry name" value="AMINO ACID PERMEASE_ SLC12A DOMAIN-CONTAINING PROTEIN"/>
    <property type="match status" value="1"/>
</dbReference>
<evidence type="ECO:0000256" key="1">
    <source>
        <dbReference type="SAM" id="MobiDB-lite"/>
    </source>
</evidence>
<keyword evidence="2" id="KW-0812">Transmembrane</keyword>
<keyword evidence="2" id="KW-1133">Transmembrane helix</keyword>
<reference evidence="3 4" key="1">
    <citation type="submission" date="2019-07" db="EMBL/GenBank/DDBJ databases">
        <title>Finished genome of Venturia effusa.</title>
        <authorList>
            <person name="Young C.A."/>
            <person name="Cox M.P."/>
            <person name="Ganley A.R.D."/>
            <person name="David W.J."/>
        </authorList>
    </citation>
    <scope>NUCLEOTIDE SEQUENCE [LARGE SCALE GENOMIC DNA]</scope>
    <source>
        <strain evidence="4">albino</strain>
    </source>
</reference>
<feature type="compositionally biased region" description="Low complexity" evidence="1">
    <location>
        <begin position="96"/>
        <end position="110"/>
    </location>
</feature>
<feature type="compositionally biased region" description="Basic and acidic residues" evidence="1">
    <location>
        <begin position="16"/>
        <end position="26"/>
    </location>
</feature>
<protein>
    <submittedName>
        <fullName evidence="3">Uncharacterized protein</fullName>
    </submittedName>
</protein>
<feature type="transmembrane region" description="Helical" evidence="2">
    <location>
        <begin position="271"/>
        <end position="291"/>
    </location>
</feature>
<feature type="compositionally biased region" description="Polar residues" evidence="1">
    <location>
        <begin position="33"/>
        <end position="43"/>
    </location>
</feature>
<feature type="transmembrane region" description="Helical" evidence="2">
    <location>
        <begin position="174"/>
        <end position="194"/>
    </location>
</feature>
<dbReference type="STRING" id="50376.A0A517LE69"/>
<name>A0A517LE69_9PEZI</name>
<dbReference type="OrthoDB" id="4838853at2759"/>
<dbReference type="AlphaFoldDB" id="A0A517LE69"/>
<feature type="compositionally biased region" description="Polar residues" evidence="1">
    <location>
        <begin position="56"/>
        <end position="71"/>
    </location>
</feature>
<feature type="region of interest" description="Disordered" evidence="1">
    <location>
        <begin position="1"/>
        <end position="154"/>
    </location>
</feature>
<proteinExistence type="predicted"/>
<keyword evidence="4" id="KW-1185">Reference proteome</keyword>
<dbReference type="PANTHER" id="PTHR42024">
    <property type="entry name" value="AMINO ACID PERMEASE_ SLC12A DOMAIN-CONTAINING PROTEIN"/>
    <property type="match status" value="1"/>
</dbReference>
<feature type="transmembrane region" description="Helical" evidence="2">
    <location>
        <begin position="381"/>
        <end position="405"/>
    </location>
</feature>
<evidence type="ECO:0000256" key="2">
    <source>
        <dbReference type="SAM" id="Phobius"/>
    </source>
</evidence>
<gene>
    <name evidence="3" type="ORF">FKW77_007788</name>
</gene>
<dbReference type="Proteomes" id="UP000316270">
    <property type="component" value="Chromosome 10"/>
</dbReference>
<feature type="transmembrane region" description="Helical" evidence="2">
    <location>
        <begin position="411"/>
        <end position="435"/>
    </location>
</feature>
<dbReference type="EMBL" id="CP042194">
    <property type="protein sequence ID" value="QDS73930.1"/>
    <property type="molecule type" value="Genomic_DNA"/>
</dbReference>
<organism evidence="3 4">
    <name type="scientific">Venturia effusa</name>
    <dbReference type="NCBI Taxonomy" id="50376"/>
    <lineage>
        <taxon>Eukaryota</taxon>
        <taxon>Fungi</taxon>
        <taxon>Dikarya</taxon>
        <taxon>Ascomycota</taxon>
        <taxon>Pezizomycotina</taxon>
        <taxon>Dothideomycetes</taxon>
        <taxon>Pleosporomycetidae</taxon>
        <taxon>Venturiales</taxon>
        <taxon>Venturiaceae</taxon>
        <taxon>Venturia</taxon>
    </lineage>
</organism>
<keyword evidence="2" id="KW-0472">Membrane</keyword>
<sequence length="453" mass="51088">MFPVLDFQPNEPNRTSMDRPIDQTIHEEDEESQISTVGTSYPHNQDEEKSIGGGTLRNSAAYSSNTGTTTGDVEKAAASSQSHAPTGERYYSDLNQGQTAGTGSTQQEQQPGASRDNSEPPVYQETDSSRQQSSINPIAGPHQTGSQLQLPPHRTLEPLAPRVVPIRDRLSMTLGGPIVLLFDLVVPCLVYYIWLRVVRTNWRHRCEDAGTPLSQCPDYPEYNDVILGLAVIAFGFGELYVLIVRIIRLIKHREECAPLLSRHWAELDATSWVYVVSLIIPLIAFVVSTTYTGGGEDPIVIPWLYLIAPGFLMGFLLILMVITLIPFKLPYGINSDPRGSRCKPFVYYAAEDFIAVDNYQGREFRVKYKDRYENSKMFRRFILRVNLFWIAGAAIYVGCLCAVIWNLEFEYAFGTTLGLLFTYLVLWVSVTNLWVKWEMARETKAFEEGDPNF</sequence>
<evidence type="ECO:0000313" key="4">
    <source>
        <dbReference type="Proteomes" id="UP000316270"/>
    </source>
</evidence>
<accession>A0A517LE69</accession>